<evidence type="ECO:0000313" key="3">
    <source>
        <dbReference type="Proteomes" id="UP000265520"/>
    </source>
</evidence>
<sequence length="80" mass="8903">DKVVSGVKYGFDNVVAQLKIANSGLELSTEGIGVLKKVENWEIVIPKKYRQMEIEEEEEELKEGDNAKDGHEEGHSESDG</sequence>
<feature type="non-terminal residue" evidence="2">
    <location>
        <position position="1"/>
    </location>
</feature>
<comment type="caution">
    <text evidence="2">The sequence shown here is derived from an EMBL/GenBank/DDBJ whole genome shotgun (WGS) entry which is preliminary data.</text>
</comment>
<proteinExistence type="predicted"/>
<name>A0A392QLL5_9FABA</name>
<dbReference type="Proteomes" id="UP000265520">
    <property type="component" value="Unassembled WGS sequence"/>
</dbReference>
<evidence type="ECO:0000313" key="2">
    <source>
        <dbReference type="EMBL" id="MCI24849.1"/>
    </source>
</evidence>
<accession>A0A392QLL5</accession>
<feature type="compositionally biased region" description="Basic and acidic residues" evidence="1">
    <location>
        <begin position="63"/>
        <end position="80"/>
    </location>
</feature>
<organism evidence="2 3">
    <name type="scientific">Trifolium medium</name>
    <dbReference type="NCBI Taxonomy" id="97028"/>
    <lineage>
        <taxon>Eukaryota</taxon>
        <taxon>Viridiplantae</taxon>
        <taxon>Streptophyta</taxon>
        <taxon>Embryophyta</taxon>
        <taxon>Tracheophyta</taxon>
        <taxon>Spermatophyta</taxon>
        <taxon>Magnoliopsida</taxon>
        <taxon>eudicotyledons</taxon>
        <taxon>Gunneridae</taxon>
        <taxon>Pentapetalae</taxon>
        <taxon>rosids</taxon>
        <taxon>fabids</taxon>
        <taxon>Fabales</taxon>
        <taxon>Fabaceae</taxon>
        <taxon>Papilionoideae</taxon>
        <taxon>50 kb inversion clade</taxon>
        <taxon>NPAAA clade</taxon>
        <taxon>Hologalegina</taxon>
        <taxon>IRL clade</taxon>
        <taxon>Trifolieae</taxon>
        <taxon>Trifolium</taxon>
    </lineage>
</organism>
<protein>
    <submittedName>
        <fullName evidence="2">Uncharacterized protein</fullName>
    </submittedName>
</protein>
<reference evidence="2 3" key="1">
    <citation type="journal article" date="2018" name="Front. Plant Sci.">
        <title>Red Clover (Trifolium pratense) and Zigzag Clover (T. medium) - A Picture of Genomic Similarities and Differences.</title>
        <authorList>
            <person name="Dluhosova J."/>
            <person name="Istvanek J."/>
            <person name="Nedelnik J."/>
            <person name="Repkova J."/>
        </authorList>
    </citation>
    <scope>NUCLEOTIDE SEQUENCE [LARGE SCALE GENOMIC DNA]</scope>
    <source>
        <strain evidence="3">cv. 10/8</strain>
        <tissue evidence="2">Leaf</tissue>
    </source>
</reference>
<dbReference type="EMBL" id="LXQA010143913">
    <property type="protein sequence ID" value="MCI24849.1"/>
    <property type="molecule type" value="Genomic_DNA"/>
</dbReference>
<evidence type="ECO:0000256" key="1">
    <source>
        <dbReference type="SAM" id="MobiDB-lite"/>
    </source>
</evidence>
<keyword evidence="3" id="KW-1185">Reference proteome</keyword>
<dbReference type="AlphaFoldDB" id="A0A392QLL5"/>
<feature type="region of interest" description="Disordered" evidence="1">
    <location>
        <begin position="55"/>
        <end position="80"/>
    </location>
</feature>